<dbReference type="PROSITE" id="PS51352">
    <property type="entry name" value="THIOREDOXIN_2"/>
    <property type="match status" value="1"/>
</dbReference>
<evidence type="ECO:0000256" key="2">
    <source>
        <dbReference type="ARBA" id="ARBA00022729"/>
    </source>
</evidence>
<keyword evidence="4" id="KW-1015">Disulfide bond</keyword>
<keyword evidence="3" id="KW-0560">Oxidoreductase</keyword>
<dbReference type="SUPFAM" id="SSF52833">
    <property type="entry name" value="Thioredoxin-like"/>
    <property type="match status" value="1"/>
</dbReference>
<evidence type="ECO:0000313" key="9">
    <source>
        <dbReference type="Proteomes" id="UP000182769"/>
    </source>
</evidence>
<evidence type="ECO:0000256" key="5">
    <source>
        <dbReference type="ARBA" id="ARBA00023284"/>
    </source>
</evidence>
<dbReference type="Pfam" id="PF13462">
    <property type="entry name" value="Thioredoxin_4"/>
    <property type="match status" value="1"/>
</dbReference>
<gene>
    <name evidence="8" type="ORF">Ga0061065_12132</name>
</gene>
<feature type="domain" description="Thioredoxin" evidence="7">
    <location>
        <begin position="149"/>
        <end position="327"/>
    </location>
</feature>
<comment type="similarity">
    <text evidence="1">Belongs to the thioredoxin family. DsbA subfamily.</text>
</comment>
<dbReference type="OrthoDB" id="9780340at2"/>
<evidence type="ECO:0000259" key="7">
    <source>
        <dbReference type="PROSITE" id="PS51352"/>
    </source>
</evidence>
<keyword evidence="9" id="KW-1185">Reference proteome</keyword>
<dbReference type="InterPro" id="IPR012336">
    <property type="entry name" value="Thioredoxin-like_fold"/>
</dbReference>
<keyword evidence="5" id="KW-0676">Redox-active center</keyword>
<dbReference type="RefSeq" id="WP_055464738.1">
    <property type="nucleotide sequence ID" value="NZ_CYHG01000021.1"/>
</dbReference>
<evidence type="ECO:0000256" key="1">
    <source>
        <dbReference type="ARBA" id="ARBA00005791"/>
    </source>
</evidence>
<evidence type="ECO:0000256" key="4">
    <source>
        <dbReference type="ARBA" id="ARBA00023157"/>
    </source>
</evidence>
<dbReference type="Gene3D" id="3.40.30.10">
    <property type="entry name" value="Glutaredoxin"/>
    <property type="match status" value="1"/>
</dbReference>
<feature type="chain" id="PRO_5005505886" evidence="6">
    <location>
        <begin position="23"/>
        <end position="334"/>
    </location>
</feature>
<keyword evidence="8" id="KW-0413">Isomerase</keyword>
<accession>A0A0K6IUD0</accession>
<keyword evidence="2 6" id="KW-0732">Signal</keyword>
<protein>
    <submittedName>
        <fullName evidence="8">Protein-disulfide isomerase</fullName>
    </submittedName>
</protein>
<dbReference type="Proteomes" id="UP000182769">
    <property type="component" value="Unassembled WGS sequence"/>
</dbReference>
<evidence type="ECO:0000256" key="6">
    <source>
        <dbReference type="SAM" id="SignalP"/>
    </source>
</evidence>
<feature type="signal peptide" evidence="6">
    <location>
        <begin position="1"/>
        <end position="22"/>
    </location>
</feature>
<dbReference type="GO" id="GO:0016853">
    <property type="term" value="F:isomerase activity"/>
    <property type="evidence" value="ECO:0007669"/>
    <property type="project" value="UniProtKB-KW"/>
</dbReference>
<dbReference type="STRING" id="1137284.GCA_001418205_03756"/>
<evidence type="ECO:0000256" key="3">
    <source>
        <dbReference type="ARBA" id="ARBA00023002"/>
    </source>
</evidence>
<dbReference type="AlphaFoldDB" id="A0A0K6IUD0"/>
<sequence>MLKRITAVAAIAGLLVLPSAYAEQSPKLTYDGQQYQGDTLPPALKQSLNQLAQQYNDQRRQAVDQYALNRYVQEEASRQSKDVKTLQQELMAVADPTEEQLKGFYEANKARIQGTFEQVKPELVNYLKRQQMTERAQQLLEQIALKKGYRVELPEPEQLRLDVATKGYPSKGNPDAKITLVEFADYQCPHCKNAVEAVDALLKQYGDKLRVVYRDFPINQSGISRKVAEAAVCADQQGQFWKFHDLAFERQNYLKSIPVDALAKEADLDMGKFGDCYQDAATQAKVTASLNEARELGLSGTPSFFVNGRPLGNTHGDLLKDLKELIDEELQAGS</sequence>
<dbReference type="PANTHER" id="PTHR13887">
    <property type="entry name" value="GLUTATHIONE S-TRANSFERASE KAPPA"/>
    <property type="match status" value="1"/>
</dbReference>
<dbReference type="InterPro" id="IPR036249">
    <property type="entry name" value="Thioredoxin-like_sf"/>
</dbReference>
<organism evidence="8 9">
    <name type="scientific">Marinomonas fungiae</name>
    <dbReference type="NCBI Taxonomy" id="1137284"/>
    <lineage>
        <taxon>Bacteria</taxon>
        <taxon>Pseudomonadati</taxon>
        <taxon>Pseudomonadota</taxon>
        <taxon>Gammaproteobacteria</taxon>
        <taxon>Oceanospirillales</taxon>
        <taxon>Oceanospirillaceae</taxon>
        <taxon>Marinomonas</taxon>
    </lineage>
</organism>
<evidence type="ECO:0000313" key="8">
    <source>
        <dbReference type="EMBL" id="CUB06721.1"/>
    </source>
</evidence>
<proteinExistence type="inferred from homology"/>
<dbReference type="PANTHER" id="PTHR13887:SF14">
    <property type="entry name" value="DISULFIDE BOND FORMATION PROTEIN D"/>
    <property type="match status" value="1"/>
</dbReference>
<reference evidence="9" key="1">
    <citation type="submission" date="2015-08" db="EMBL/GenBank/DDBJ databases">
        <authorList>
            <person name="Varghese N."/>
        </authorList>
    </citation>
    <scope>NUCLEOTIDE SEQUENCE [LARGE SCALE GENOMIC DNA]</scope>
    <source>
        <strain evidence="9">JCM 18476</strain>
    </source>
</reference>
<dbReference type="InterPro" id="IPR013766">
    <property type="entry name" value="Thioredoxin_domain"/>
</dbReference>
<dbReference type="EMBL" id="CYHG01000021">
    <property type="protein sequence ID" value="CUB06721.1"/>
    <property type="molecule type" value="Genomic_DNA"/>
</dbReference>
<name>A0A0K6IUD0_9GAMM</name>
<dbReference type="Gene3D" id="1.10.4030.10">
    <property type="entry name" value="Porin chaperone SurA, peptide-binding domain"/>
    <property type="match status" value="1"/>
</dbReference>
<dbReference type="GO" id="GO:0016491">
    <property type="term" value="F:oxidoreductase activity"/>
    <property type="evidence" value="ECO:0007669"/>
    <property type="project" value="UniProtKB-KW"/>
</dbReference>